<organism evidence="1 2">
    <name type="scientific">Herbaspirillum rubrisubalbicans</name>
    <dbReference type="NCBI Taxonomy" id="80842"/>
    <lineage>
        <taxon>Bacteria</taxon>
        <taxon>Pseudomonadati</taxon>
        <taxon>Pseudomonadota</taxon>
        <taxon>Betaproteobacteria</taxon>
        <taxon>Burkholderiales</taxon>
        <taxon>Oxalobacteraceae</taxon>
        <taxon>Herbaspirillum</taxon>
    </lineage>
</organism>
<gene>
    <name evidence="1" type="ORF">RB24_17510</name>
</gene>
<dbReference type="Proteomes" id="UP000248631">
    <property type="component" value="Unassembled WGS sequence"/>
</dbReference>
<accession>A0ABX9BYN7</accession>
<evidence type="ECO:0000313" key="1">
    <source>
        <dbReference type="EMBL" id="RAM63124.1"/>
    </source>
</evidence>
<name>A0ABX9BYN7_9BURK</name>
<sequence length="77" mass="8557">MNNDELLGRILALETFMNAVTSSAPDEFIRAVSREVVSRLQIEEQSIAHDFPNRPDLVESFSKSAAALQAHHPAPIR</sequence>
<dbReference type="EMBL" id="JUGD01000022">
    <property type="protein sequence ID" value="RAM63124.1"/>
    <property type="molecule type" value="Genomic_DNA"/>
</dbReference>
<keyword evidence="2" id="KW-1185">Reference proteome</keyword>
<dbReference type="RefSeq" id="WP_112069181.1">
    <property type="nucleotide sequence ID" value="NZ_JUGD01000022.1"/>
</dbReference>
<reference evidence="1 2" key="1">
    <citation type="submission" date="2014-12" db="EMBL/GenBank/DDBJ databases">
        <title>Complete genome sequence of Herbaspirillum rubrisubalbicans Os38.</title>
        <authorList>
            <person name="Chen M."/>
            <person name="An Q."/>
        </authorList>
    </citation>
    <scope>NUCLEOTIDE SEQUENCE [LARGE SCALE GENOMIC DNA]</scope>
    <source>
        <strain evidence="1 2">Os38</strain>
    </source>
</reference>
<proteinExistence type="predicted"/>
<evidence type="ECO:0000313" key="2">
    <source>
        <dbReference type="Proteomes" id="UP000248631"/>
    </source>
</evidence>
<comment type="caution">
    <text evidence="1">The sequence shown here is derived from an EMBL/GenBank/DDBJ whole genome shotgun (WGS) entry which is preliminary data.</text>
</comment>
<protein>
    <submittedName>
        <fullName evidence="1">Uncharacterized protein</fullName>
    </submittedName>
</protein>